<dbReference type="PATRIC" id="fig|1608419.3.peg.287"/>
<feature type="site" description="Essential for prephenate dehydratase activity" evidence="9">
    <location>
        <position position="197"/>
    </location>
</feature>
<dbReference type="PROSITE" id="PS51671">
    <property type="entry name" value="ACT"/>
    <property type="match status" value="1"/>
</dbReference>
<evidence type="ECO:0000256" key="5">
    <source>
        <dbReference type="ARBA" id="ARBA00023141"/>
    </source>
</evidence>
<dbReference type="PANTHER" id="PTHR21022">
    <property type="entry name" value="PREPHENATE DEHYDRATASE P PROTEIN"/>
    <property type="match status" value="1"/>
</dbReference>
<dbReference type="EMBL" id="JYFQ01000120">
    <property type="protein sequence ID" value="KKZ12060.1"/>
    <property type="molecule type" value="Genomic_DNA"/>
</dbReference>
<dbReference type="Pfam" id="PF01842">
    <property type="entry name" value="ACT"/>
    <property type="match status" value="1"/>
</dbReference>
<dbReference type="GO" id="GO:0004664">
    <property type="term" value="F:prephenate dehydratase activity"/>
    <property type="evidence" value="ECO:0007669"/>
    <property type="project" value="UniProtKB-UniRule"/>
</dbReference>
<evidence type="ECO:0000259" key="12">
    <source>
        <dbReference type="PROSITE" id="PS51671"/>
    </source>
</evidence>
<dbReference type="PIRSF" id="PIRSF001500">
    <property type="entry name" value="Chor_mut_pdt_Ppr"/>
    <property type="match status" value="1"/>
</dbReference>
<comment type="catalytic activity">
    <reaction evidence="8 10">
        <text>prephenate + H(+) = 3-phenylpyruvate + CO2 + H2O</text>
        <dbReference type="Rhea" id="RHEA:21648"/>
        <dbReference type="ChEBI" id="CHEBI:15377"/>
        <dbReference type="ChEBI" id="CHEBI:15378"/>
        <dbReference type="ChEBI" id="CHEBI:16526"/>
        <dbReference type="ChEBI" id="CHEBI:18005"/>
        <dbReference type="ChEBI" id="CHEBI:29934"/>
        <dbReference type="EC" id="4.2.1.51"/>
    </reaction>
</comment>
<evidence type="ECO:0000256" key="4">
    <source>
        <dbReference type="ARBA" id="ARBA00022605"/>
    </source>
</evidence>
<dbReference type="InterPro" id="IPR045865">
    <property type="entry name" value="ACT-like_dom_sf"/>
</dbReference>
<keyword evidence="5 10" id="KW-0057">Aromatic amino acid biosynthesis</keyword>
<comment type="caution">
    <text evidence="13">The sequence shown here is derived from an EMBL/GenBank/DDBJ whole genome shotgun (WGS) entry which is preliminary data.</text>
</comment>
<dbReference type="Gene3D" id="3.40.190.10">
    <property type="entry name" value="Periplasmic binding protein-like II"/>
    <property type="match status" value="2"/>
</dbReference>
<dbReference type="PROSITE" id="PS51171">
    <property type="entry name" value="PREPHENATE_DEHYDR_3"/>
    <property type="match status" value="1"/>
</dbReference>
<evidence type="ECO:0000256" key="3">
    <source>
        <dbReference type="ARBA" id="ARBA00021872"/>
    </source>
</evidence>
<dbReference type="NCBIfam" id="NF008865">
    <property type="entry name" value="PRK11898.1"/>
    <property type="match status" value="1"/>
</dbReference>
<dbReference type="InterPro" id="IPR018528">
    <property type="entry name" value="Preph_deHydtase_CS"/>
</dbReference>
<dbReference type="UniPathway" id="UPA00121">
    <property type="reaction ID" value="UER00345"/>
</dbReference>
<dbReference type="EC" id="4.2.1.51" evidence="2 10"/>
<accession>A0A0G8AUF2</accession>
<protein>
    <recommendedName>
        <fullName evidence="3 10">Prephenate dehydratase</fullName>
        <shortName evidence="10">PDT</shortName>
        <ecNumber evidence="2 10">4.2.1.51</ecNumber>
    </recommendedName>
</protein>
<keyword evidence="7 10" id="KW-0456">Lyase</keyword>
<keyword evidence="6 10" id="KW-0584">Phenylalanine biosynthesis</keyword>
<evidence type="ECO:0000256" key="2">
    <source>
        <dbReference type="ARBA" id="ARBA00013147"/>
    </source>
</evidence>
<dbReference type="GO" id="GO:0005737">
    <property type="term" value="C:cytoplasm"/>
    <property type="evidence" value="ECO:0007669"/>
    <property type="project" value="TreeGrafter"/>
</dbReference>
<organism evidence="13 14">
    <name type="scientific">Candidatus Synechococcus spongiarum 15L</name>
    <dbReference type="NCBI Taxonomy" id="1608419"/>
    <lineage>
        <taxon>Bacteria</taxon>
        <taxon>Bacillati</taxon>
        <taxon>Cyanobacteriota</taxon>
        <taxon>Cyanophyceae</taxon>
        <taxon>Synechococcales</taxon>
        <taxon>Synechococcaceae</taxon>
        <taxon>Synechococcus</taxon>
    </lineage>
</organism>
<evidence type="ECO:0000256" key="1">
    <source>
        <dbReference type="ARBA" id="ARBA00004741"/>
    </source>
</evidence>
<dbReference type="InterPro" id="IPR008242">
    <property type="entry name" value="Chor_mutase/pphenate_deHydtase"/>
</dbReference>
<evidence type="ECO:0000256" key="6">
    <source>
        <dbReference type="ARBA" id="ARBA00023222"/>
    </source>
</evidence>
<evidence type="ECO:0000256" key="8">
    <source>
        <dbReference type="ARBA" id="ARBA00047848"/>
    </source>
</evidence>
<dbReference type="CDD" id="cd04905">
    <property type="entry name" value="ACT_CM-PDT"/>
    <property type="match status" value="1"/>
</dbReference>
<dbReference type="GO" id="GO:0009094">
    <property type="term" value="P:L-phenylalanine biosynthetic process"/>
    <property type="evidence" value="ECO:0007669"/>
    <property type="project" value="UniProtKB-UniPathway"/>
</dbReference>
<feature type="domain" description="ACT" evidence="12">
    <location>
        <begin position="227"/>
        <end position="308"/>
    </location>
</feature>
<dbReference type="InterPro" id="IPR001086">
    <property type="entry name" value="Preph_deHydtase"/>
</dbReference>
<dbReference type="Pfam" id="PF00800">
    <property type="entry name" value="PDT"/>
    <property type="match status" value="1"/>
</dbReference>
<evidence type="ECO:0000256" key="9">
    <source>
        <dbReference type="PIRSR" id="PIRSR001500-2"/>
    </source>
</evidence>
<gene>
    <name evidence="10" type="primary">pheA</name>
    <name evidence="13" type="ORF">TQ37_06115</name>
</gene>
<comment type="pathway">
    <text evidence="1 10">Amino-acid biosynthesis; L-phenylalanine biosynthesis; phenylpyruvate from prephenate: step 1/1.</text>
</comment>
<dbReference type="InterPro" id="IPR002912">
    <property type="entry name" value="ACT_dom"/>
</dbReference>
<dbReference type="AlphaFoldDB" id="A0A0G8AUF2"/>
<dbReference type="PANTHER" id="PTHR21022:SF19">
    <property type="entry name" value="PREPHENATE DEHYDRATASE-RELATED"/>
    <property type="match status" value="1"/>
</dbReference>
<dbReference type="Gene3D" id="3.30.70.260">
    <property type="match status" value="1"/>
</dbReference>
<evidence type="ECO:0000259" key="11">
    <source>
        <dbReference type="PROSITE" id="PS51171"/>
    </source>
</evidence>
<evidence type="ECO:0000313" key="14">
    <source>
        <dbReference type="Proteomes" id="UP000035037"/>
    </source>
</evidence>
<dbReference type="CDD" id="cd13630">
    <property type="entry name" value="PBP2_PDT_1"/>
    <property type="match status" value="1"/>
</dbReference>
<evidence type="ECO:0000313" key="13">
    <source>
        <dbReference type="EMBL" id="KKZ12060.1"/>
    </source>
</evidence>
<dbReference type="PROSITE" id="PS00858">
    <property type="entry name" value="PREPHENATE_DEHYDR_2"/>
    <property type="match status" value="1"/>
</dbReference>
<reference evidence="13 14" key="1">
    <citation type="submission" date="2015-02" db="EMBL/GenBank/DDBJ databases">
        <authorList>
            <person name="Slaby B."/>
            <person name="Hentschel U."/>
        </authorList>
    </citation>
    <scope>NUCLEOTIDE SEQUENCE [LARGE SCALE GENOMIC DNA]</scope>
    <source>
        <strain evidence="13">15L</strain>
    </source>
</reference>
<feature type="domain" description="Prephenate dehydratase" evidence="11">
    <location>
        <begin position="5"/>
        <end position="204"/>
    </location>
</feature>
<evidence type="ECO:0000256" key="10">
    <source>
        <dbReference type="RuleBase" id="RU361254"/>
    </source>
</evidence>
<proteinExistence type="predicted"/>
<dbReference type="SUPFAM" id="SSF53850">
    <property type="entry name" value="Periplasmic binding protein-like II"/>
    <property type="match status" value="1"/>
</dbReference>
<dbReference type="SUPFAM" id="SSF55021">
    <property type="entry name" value="ACT-like"/>
    <property type="match status" value="1"/>
</dbReference>
<evidence type="ECO:0000256" key="7">
    <source>
        <dbReference type="ARBA" id="ARBA00023239"/>
    </source>
</evidence>
<keyword evidence="4 10" id="KW-0028">Amino-acid biosynthesis</keyword>
<name>A0A0G8AUF2_9SYNE</name>
<reference evidence="13 14" key="2">
    <citation type="submission" date="2015-05" db="EMBL/GenBank/DDBJ databases">
        <title>Lifestyle Evolution in Cyanobacterial Symbionts of Sponges.</title>
        <authorList>
            <person name="Burgsdorf I."/>
            <person name="Slaby B.M."/>
            <person name="Handley K.M."/>
            <person name="Haber M."/>
            <person name="Blom J."/>
            <person name="Marshall C.W."/>
            <person name="Gilbert J.A."/>
            <person name="Hentschel U."/>
            <person name="Steindler L."/>
        </authorList>
    </citation>
    <scope>NUCLEOTIDE SEQUENCE [LARGE SCALE GENOMIC DNA]</scope>
    <source>
        <strain evidence="13">15L</strain>
    </source>
</reference>
<sequence>MSVPFIAFLGPSGTYAETACHQLAQAQGLRDHTPRSGLSIQHVLHQLKADHGGDGTVVAAVVPVENSVQGGVTATLDTLWSLSAPCCPPDSSNPYGPQGLEIVRGLVLPIRHALLGSARTEDISEVISHPQALGQCSTWLNKHLPQALQLPTTSTAEAARMVKGSRFRGAIASLDAAREQDLSVLAYPINDEPNNCTRFLLVQPVDATTCSSAPSTPPDHTVMTSLCFALRQRDRPGALVEALQVFHEQALNMSRIESRPAKTDLGKYVFFVDVEGHYQTAAFQKALHKVYPICEQLLNFGSYPVMTVSPEESEAQFANRRNGIANTT</sequence>
<dbReference type="Proteomes" id="UP000035037">
    <property type="component" value="Unassembled WGS sequence"/>
</dbReference>
<dbReference type="STRING" id="431041.FLM9_1110"/>